<proteinExistence type="predicted"/>
<dbReference type="PATRIC" id="fig|1423748.3.peg.700"/>
<comment type="caution">
    <text evidence="4">The sequence shown here is derived from an EMBL/GenBank/DDBJ whole genome shotgun (WGS) entry which is preliminary data.</text>
</comment>
<dbReference type="Pfam" id="PF09851">
    <property type="entry name" value="SHOCT"/>
    <property type="match status" value="1"/>
</dbReference>
<sequence>MGLFDLFSKKQRRANQAFLADQRSQQVIAKIKKLDLPTELKQQLINAKVYDIWFNSKDLAPLSNLLSDHERIEYAALGITDQGEDVMLTCTNQNLIILSKKHPSENSRVIPLTEIMSVLLQQQIISEELTLIVNNEQVNISLLNKTTAALLTAAIKKWSQNNDNLDEQVEQIKKLKDLLDQGILTEEEFQAKKKQILKI</sequence>
<reference evidence="4 5" key="1">
    <citation type="journal article" date="2015" name="Genome Announc.">
        <title>Expanding the biotechnology potential of lactobacilli through comparative genomics of 213 strains and associated genera.</title>
        <authorList>
            <person name="Sun Z."/>
            <person name="Harris H.M."/>
            <person name="McCann A."/>
            <person name="Guo C."/>
            <person name="Argimon S."/>
            <person name="Zhang W."/>
            <person name="Yang X."/>
            <person name="Jeffery I.B."/>
            <person name="Cooney J.C."/>
            <person name="Kagawa T.F."/>
            <person name="Liu W."/>
            <person name="Song Y."/>
            <person name="Salvetti E."/>
            <person name="Wrobel A."/>
            <person name="Rasinkangas P."/>
            <person name="Parkhill J."/>
            <person name="Rea M.C."/>
            <person name="O'Sullivan O."/>
            <person name="Ritari J."/>
            <person name="Douillard F.P."/>
            <person name="Paul Ross R."/>
            <person name="Yang R."/>
            <person name="Briner A.E."/>
            <person name="Felis G.E."/>
            <person name="de Vos W.M."/>
            <person name="Barrangou R."/>
            <person name="Klaenhammer T.R."/>
            <person name="Caufield P.W."/>
            <person name="Cui Y."/>
            <person name="Zhang H."/>
            <person name="O'Toole P.W."/>
        </authorList>
    </citation>
    <scope>NUCLEOTIDE SEQUENCE [LARGE SCALE GENOMIC DNA]</scope>
    <source>
        <strain evidence="4 5">DSM 10532</strain>
    </source>
</reference>
<dbReference type="eggNOG" id="ENOG5032U4N">
    <property type="taxonomic scope" value="Bacteria"/>
</dbReference>
<feature type="domain" description="SHOCT" evidence="2">
    <location>
        <begin position="170"/>
        <end position="197"/>
    </location>
</feature>
<dbReference type="Pfam" id="PF14470">
    <property type="entry name" value="bPH_3"/>
    <property type="match status" value="1"/>
</dbReference>
<feature type="coiled-coil region" evidence="1">
    <location>
        <begin position="148"/>
        <end position="175"/>
    </location>
</feature>
<dbReference type="InterPro" id="IPR039519">
    <property type="entry name" value="YokE-like_PH"/>
</dbReference>
<evidence type="ECO:0000259" key="2">
    <source>
        <dbReference type="Pfam" id="PF09851"/>
    </source>
</evidence>
<accession>A0A0R1P2Z8</accession>
<dbReference type="Proteomes" id="UP000051311">
    <property type="component" value="Unassembled WGS sequence"/>
</dbReference>
<dbReference type="InterPro" id="IPR018649">
    <property type="entry name" value="SHOCT"/>
</dbReference>
<evidence type="ECO:0000259" key="3">
    <source>
        <dbReference type="Pfam" id="PF14470"/>
    </source>
</evidence>
<evidence type="ECO:0000313" key="4">
    <source>
        <dbReference type="EMBL" id="KRL24074.1"/>
    </source>
</evidence>
<feature type="domain" description="YokE-like PH" evidence="3">
    <location>
        <begin position="66"/>
        <end position="157"/>
    </location>
</feature>
<protein>
    <submittedName>
        <fullName evidence="4">Bacteriophage-related protein</fullName>
    </submittedName>
</protein>
<organism evidence="4 5">
    <name type="scientific">Lactobacillus gallinarum DSM 10532 = JCM 2011</name>
    <dbReference type="NCBI Taxonomy" id="1423748"/>
    <lineage>
        <taxon>Bacteria</taxon>
        <taxon>Bacillati</taxon>
        <taxon>Bacillota</taxon>
        <taxon>Bacilli</taxon>
        <taxon>Lactobacillales</taxon>
        <taxon>Lactobacillaceae</taxon>
        <taxon>Lactobacillus</taxon>
    </lineage>
</organism>
<gene>
    <name evidence="4" type="ORF">FC37_GL000662</name>
</gene>
<dbReference type="AlphaFoldDB" id="A0A0R1P2Z8"/>
<dbReference type="STRING" id="1423748.FC37_GL000662"/>
<evidence type="ECO:0000256" key="1">
    <source>
        <dbReference type="SAM" id="Coils"/>
    </source>
</evidence>
<evidence type="ECO:0000313" key="5">
    <source>
        <dbReference type="Proteomes" id="UP000051311"/>
    </source>
</evidence>
<dbReference type="RefSeq" id="WP_025006311.1">
    <property type="nucleotide sequence ID" value="NZ_AZEL01000013.1"/>
</dbReference>
<keyword evidence="1" id="KW-0175">Coiled coil</keyword>
<dbReference type="EMBL" id="AZEL01000013">
    <property type="protein sequence ID" value="KRL24074.1"/>
    <property type="molecule type" value="Genomic_DNA"/>
</dbReference>
<name>A0A0R1P2Z8_9LACO</name>
<dbReference type="OrthoDB" id="2307739at2"/>